<dbReference type="RefSeq" id="WP_013681147.1">
    <property type="nucleotide sequence ID" value="NC_015318.1"/>
</dbReference>
<name>F2LX44_HIPMA</name>
<dbReference type="eggNOG" id="COG2014">
    <property type="taxonomic scope" value="Bacteria"/>
</dbReference>
<dbReference type="InterPro" id="IPR025251">
    <property type="entry name" value="DUF4213"/>
</dbReference>
<feature type="domain" description="Putative heavy-metal chelation" evidence="1">
    <location>
        <begin position="107"/>
        <end position="240"/>
    </location>
</feature>
<dbReference type="Pfam" id="PF04016">
    <property type="entry name" value="DUF364"/>
    <property type="match status" value="1"/>
</dbReference>
<evidence type="ECO:0000259" key="2">
    <source>
        <dbReference type="Pfam" id="PF13938"/>
    </source>
</evidence>
<gene>
    <name evidence="3" type="ordered locus">Hipma_0122</name>
</gene>
<evidence type="ECO:0000259" key="1">
    <source>
        <dbReference type="Pfam" id="PF04016"/>
    </source>
</evidence>
<dbReference type="Gene3D" id="3.40.50.11590">
    <property type="match status" value="1"/>
</dbReference>
<dbReference type="InterPro" id="IPR007161">
    <property type="entry name" value="DUF364"/>
</dbReference>
<dbReference type="STRING" id="760142.Hipma_0122"/>
<evidence type="ECO:0008006" key="5">
    <source>
        <dbReference type="Google" id="ProtNLM"/>
    </source>
</evidence>
<dbReference type="KEGG" id="hmr:Hipma_0122"/>
<evidence type="ECO:0000313" key="4">
    <source>
        <dbReference type="Proteomes" id="UP000008139"/>
    </source>
</evidence>
<dbReference type="InParanoid" id="F2LX44"/>
<sequence length="242" mass="26599">MFVHQLIHQKAKERADGLEVVDVRIGLGYTLVELSNGSAGLSYSFTKETSPKDCTVMKEAGDLVGKPAGYILDKILSYNLTDSSLALACANAIINKDIKQNDIDIIDLVRGEDKVVMVGYFSPLIEPLKNKAGKFIICERNPRGDALPDFAEYFELFDCDIAILTATSIINKTIDSLLDMIKKARIIAVMGPSTPMDRSVFKNRITHACGSIVKNIELAKRIVSEGGGTKRLKPAIEKRCVY</sequence>
<keyword evidence="4" id="KW-1185">Reference proteome</keyword>
<dbReference type="SUPFAM" id="SSF159713">
    <property type="entry name" value="Dhaf3308-like"/>
    <property type="match status" value="1"/>
</dbReference>
<dbReference type="OrthoDB" id="5387051at2"/>
<accession>F2LX44</accession>
<dbReference type="HOGENOM" id="CLU_076326_1_1_7"/>
<protein>
    <recommendedName>
        <fullName evidence="5">Heavy-metal chelation domain-containing protein</fullName>
    </recommendedName>
</protein>
<dbReference type="Proteomes" id="UP000008139">
    <property type="component" value="Chromosome"/>
</dbReference>
<reference evidence="4" key="2">
    <citation type="submission" date="2011-03" db="EMBL/GenBank/DDBJ databases">
        <title>The complete genome of Hippea maritima DSM 10411.</title>
        <authorList>
            <consortium name="US DOE Joint Genome Institute (JGI-PGF)"/>
            <person name="Lucas S."/>
            <person name="Copeland A."/>
            <person name="Lapidus A."/>
            <person name="Bruce D."/>
            <person name="Goodwin L."/>
            <person name="Pitluck S."/>
            <person name="Peters L."/>
            <person name="Kyrpides N."/>
            <person name="Mavromatis K."/>
            <person name="Pagani I."/>
            <person name="Ivanova N."/>
            <person name="Mikhailova N."/>
            <person name="Lu M."/>
            <person name="Detter J.C."/>
            <person name="Tapia R."/>
            <person name="Han C."/>
            <person name="Land M."/>
            <person name="Hauser L."/>
            <person name="Markowitz V."/>
            <person name="Cheng J.-F."/>
            <person name="Hugenholtz P."/>
            <person name="Woyke T."/>
            <person name="Wu D."/>
            <person name="Spring S."/>
            <person name="Schroeder M."/>
            <person name="Brambilla E."/>
            <person name="Klenk H.-P."/>
            <person name="Eisen J.A."/>
        </authorList>
    </citation>
    <scope>NUCLEOTIDE SEQUENCE [LARGE SCALE GENOMIC DNA]</scope>
    <source>
        <strain evidence="4">ATCC 700847 / DSM 10411 / MH2</strain>
    </source>
</reference>
<organism evidence="3 4">
    <name type="scientific">Hippea maritima (strain ATCC 700847 / DSM 10411 / MH2)</name>
    <dbReference type="NCBI Taxonomy" id="760142"/>
    <lineage>
        <taxon>Bacteria</taxon>
        <taxon>Pseudomonadati</taxon>
        <taxon>Campylobacterota</taxon>
        <taxon>Desulfurellia</taxon>
        <taxon>Desulfurellales</taxon>
        <taxon>Hippeaceae</taxon>
        <taxon>Hippea</taxon>
    </lineage>
</organism>
<evidence type="ECO:0000313" key="3">
    <source>
        <dbReference type="EMBL" id="AEA33102.1"/>
    </source>
</evidence>
<feature type="domain" description="DUF4213" evidence="2">
    <location>
        <begin position="9"/>
        <end position="94"/>
    </location>
</feature>
<reference evidence="3 4" key="1">
    <citation type="journal article" date="2011" name="Stand. Genomic Sci.">
        <title>Complete genome sequence of the thermophilic sulfur-reducer Hippea maritima type strain (MH(2)).</title>
        <authorList>
            <person name="Huntemann M."/>
            <person name="Lu M."/>
            <person name="Nolan M."/>
            <person name="Lapidus A."/>
            <person name="Lucas S."/>
            <person name="Hammon N."/>
            <person name="Deshpande S."/>
            <person name="Cheng J.F."/>
            <person name="Tapia R."/>
            <person name="Han C."/>
            <person name="Goodwin L."/>
            <person name="Pitluck S."/>
            <person name="Liolios K."/>
            <person name="Pagani I."/>
            <person name="Ivanova N."/>
            <person name="Ovchinikova G."/>
            <person name="Pati A."/>
            <person name="Chen A."/>
            <person name="Palaniappan K."/>
            <person name="Land M."/>
            <person name="Hauser L."/>
            <person name="Jeffries C.D."/>
            <person name="Detter J.C."/>
            <person name="Brambilla E.M."/>
            <person name="Rohde M."/>
            <person name="Spring S."/>
            <person name="Goker M."/>
            <person name="Woyke T."/>
            <person name="Bristow J."/>
            <person name="Eisen J.A."/>
            <person name="Markowitz V."/>
            <person name="Hugenholtz P."/>
            <person name="Kyrpides N.C."/>
            <person name="Klenk H.P."/>
            <person name="Mavromatis K."/>
        </authorList>
    </citation>
    <scope>NUCLEOTIDE SEQUENCE [LARGE SCALE GENOMIC DNA]</scope>
    <source>
        <strain evidence="4">ATCC 700847 / DSM 10411 / MH2</strain>
    </source>
</reference>
<dbReference type="Pfam" id="PF13938">
    <property type="entry name" value="DUF4213"/>
    <property type="match status" value="1"/>
</dbReference>
<proteinExistence type="predicted"/>
<dbReference type="EMBL" id="CP002606">
    <property type="protein sequence ID" value="AEA33102.1"/>
    <property type="molecule type" value="Genomic_DNA"/>
</dbReference>
<dbReference type="AlphaFoldDB" id="F2LX44"/>